<accession>A0A0R1TTV8</accession>
<dbReference type="PATRIC" id="fig|1423724.4.peg.230"/>
<keyword evidence="12" id="KW-1185">Reference proteome</keyword>
<keyword evidence="4 8" id="KW-0317">Glutathione biosynthesis</keyword>
<keyword evidence="5" id="KW-0547">Nucleotide-binding</keyword>
<keyword evidence="3 8" id="KW-0436">Ligase</keyword>
<evidence type="ECO:0000256" key="6">
    <source>
        <dbReference type="ARBA" id="ARBA00022840"/>
    </source>
</evidence>
<dbReference type="EMBL" id="AZFT01000048">
    <property type="protein sequence ID" value="KRL84737.1"/>
    <property type="molecule type" value="Genomic_DNA"/>
</dbReference>
<evidence type="ECO:0000256" key="4">
    <source>
        <dbReference type="ARBA" id="ARBA00022684"/>
    </source>
</evidence>
<dbReference type="InterPro" id="IPR006334">
    <property type="entry name" value="Glut_cys_ligase"/>
</dbReference>
<keyword evidence="6" id="KW-0067">ATP-binding</keyword>
<dbReference type="GO" id="GO:0006750">
    <property type="term" value="P:glutathione biosynthetic process"/>
    <property type="evidence" value="ECO:0007669"/>
    <property type="project" value="UniProtKB-UniPathway"/>
</dbReference>
<dbReference type="STRING" id="1423724.FC32_GL000216"/>
<dbReference type="Gene3D" id="3.30.590.20">
    <property type="match status" value="1"/>
</dbReference>
<evidence type="ECO:0000256" key="2">
    <source>
        <dbReference type="ARBA" id="ARBA00012220"/>
    </source>
</evidence>
<name>A0A0R1TTV8_9LACO</name>
<dbReference type="GO" id="GO:0046872">
    <property type="term" value="F:metal ion binding"/>
    <property type="evidence" value="ECO:0007669"/>
    <property type="project" value="TreeGrafter"/>
</dbReference>
<dbReference type="PANTHER" id="PTHR38761:SF1">
    <property type="entry name" value="GLUTAMATE--CYSTEINE LIGASE"/>
    <property type="match status" value="1"/>
</dbReference>
<dbReference type="RefSeq" id="WP_025088017.1">
    <property type="nucleotide sequence ID" value="NZ_AZFT01000048.1"/>
</dbReference>
<dbReference type="InterPro" id="IPR007370">
    <property type="entry name" value="Glu_cys_ligase"/>
</dbReference>
<dbReference type="GO" id="GO:0005524">
    <property type="term" value="F:ATP binding"/>
    <property type="evidence" value="ECO:0007669"/>
    <property type="project" value="UniProtKB-KW"/>
</dbReference>
<dbReference type="AlphaFoldDB" id="A0A0R1TTV8"/>
<evidence type="ECO:0000256" key="7">
    <source>
        <dbReference type="ARBA" id="ARBA00048819"/>
    </source>
</evidence>
<dbReference type="EC" id="6.3.2.2" evidence="2 9"/>
<comment type="similarity">
    <text evidence="8">Belongs to the glutamate--cysteine ligase type 1 family.</text>
</comment>
<dbReference type="GO" id="GO:0004357">
    <property type="term" value="F:glutamate-cysteine ligase activity"/>
    <property type="evidence" value="ECO:0007669"/>
    <property type="project" value="UniProtKB-EC"/>
</dbReference>
<comment type="caution">
    <text evidence="11">The sequence shown here is derived from an EMBL/GenBank/DDBJ whole genome shotgun (WGS) entry which is preliminary data.</text>
</comment>
<reference evidence="11 12" key="1">
    <citation type="journal article" date="2015" name="Genome Announc.">
        <title>Expanding the biotechnology potential of lactobacilli through comparative genomics of 213 strains and associated genera.</title>
        <authorList>
            <person name="Sun Z."/>
            <person name="Harris H.M."/>
            <person name="McCann A."/>
            <person name="Guo C."/>
            <person name="Argimon S."/>
            <person name="Zhang W."/>
            <person name="Yang X."/>
            <person name="Jeffery I.B."/>
            <person name="Cooney J.C."/>
            <person name="Kagawa T.F."/>
            <person name="Liu W."/>
            <person name="Song Y."/>
            <person name="Salvetti E."/>
            <person name="Wrobel A."/>
            <person name="Rasinkangas P."/>
            <person name="Parkhill J."/>
            <person name="Rea M.C."/>
            <person name="O'Sullivan O."/>
            <person name="Ritari J."/>
            <person name="Douillard F.P."/>
            <person name="Paul Ross R."/>
            <person name="Yang R."/>
            <person name="Briner A.E."/>
            <person name="Felis G.E."/>
            <person name="de Vos W.M."/>
            <person name="Barrangou R."/>
            <person name="Klaenhammer T.R."/>
            <person name="Caufield P.W."/>
            <person name="Cui Y."/>
            <person name="Zhang H."/>
            <person name="O'Toole P.W."/>
        </authorList>
    </citation>
    <scope>NUCLEOTIDE SEQUENCE [LARGE SCALE GENOMIC DNA]</scope>
    <source>
        <strain evidence="11 12">DSM 16634</strain>
    </source>
</reference>
<protein>
    <recommendedName>
        <fullName evidence="2 9">Glutamate--cysteine ligase</fullName>
        <ecNumber evidence="2 9">6.3.2.2</ecNumber>
    </recommendedName>
</protein>
<dbReference type="OrthoDB" id="9803907at2"/>
<evidence type="ECO:0000256" key="3">
    <source>
        <dbReference type="ARBA" id="ARBA00022598"/>
    </source>
</evidence>
<comment type="pathway">
    <text evidence="1 9">Sulfur metabolism; glutathione biosynthesis; glutathione from L-cysteine and L-glutamate: step 1/2.</text>
</comment>
<dbReference type="InterPro" id="IPR014746">
    <property type="entry name" value="Gln_synth/guanido_kin_cat_dom"/>
</dbReference>
<evidence type="ECO:0000256" key="9">
    <source>
        <dbReference type="RuleBase" id="RU004391"/>
    </source>
</evidence>
<organism evidence="11 12">
    <name type="scientific">Ligilactobacillus apodemi DSM 16634 = JCM 16172</name>
    <dbReference type="NCBI Taxonomy" id="1423724"/>
    <lineage>
        <taxon>Bacteria</taxon>
        <taxon>Bacillati</taxon>
        <taxon>Bacillota</taxon>
        <taxon>Bacilli</taxon>
        <taxon>Lactobacillales</taxon>
        <taxon>Lactobacillaceae</taxon>
        <taxon>Ligilactobacillus</taxon>
    </lineage>
</organism>
<sequence>MFSKLGDSIIQQNKVATLFDFNIGLEVEMHRIAQDGKFSRAPYPKQLGNAQFNPWITTDFLETMSEVVTPQTTDPKKALRYLASINGLLRTSLQASELLWPLSMPPALPADTSELTLSKRGPQMEAYFQTWIAKHRFAQGTPCGVHINLSLNDSLCELIKRHFPNEMLIKNYAYETLAQGFISYQWLLTYLFGASPLAEKNYFAPTTKPPHPFRSIRQSDLGFGTKFSGDYSSVAAYVERLDMGIATGQLIEDHDFHGPIRFKGPKTLADLKRVGAQYLELRMLDLDPTSPQGIKLDTLRFIILLAGYFLLMPPLKKSELERTLKQAEQFNQAVAKEDPLDKCSYQAEALDFFESLHHFVTTLRLNKSYDTLLERLRQRILMPRSTPSAQMLQYVQADSLQTYALKLARTYQKQIVAIENFEMFDTRTYTAAELSTALDALS</sequence>
<dbReference type="eggNOG" id="COG2918">
    <property type="taxonomic scope" value="Bacteria"/>
</dbReference>
<evidence type="ECO:0000259" key="10">
    <source>
        <dbReference type="Pfam" id="PF04262"/>
    </source>
</evidence>
<feature type="domain" description="Glutamate--cysteine ligase" evidence="10">
    <location>
        <begin position="9"/>
        <end position="247"/>
    </location>
</feature>
<evidence type="ECO:0000256" key="1">
    <source>
        <dbReference type="ARBA" id="ARBA00005006"/>
    </source>
</evidence>
<dbReference type="GO" id="GO:0005829">
    <property type="term" value="C:cytosol"/>
    <property type="evidence" value="ECO:0007669"/>
    <property type="project" value="TreeGrafter"/>
</dbReference>
<dbReference type="SUPFAM" id="SSF55931">
    <property type="entry name" value="Glutamine synthetase/guanido kinase"/>
    <property type="match status" value="1"/>
</dbReference>
<evidence type="ECO:0000313" key="11">
    <source>
        <dbReference type="EMBL" id="KRL84737.1"/>
    </source>
</evidence>
<dbReference type="PANTHER" id="PTHR38761">
    <property type="entry name" value="GLUTAMATE--CYSTEINE LIGASE"/>
    <property type="match status" value="1"/>
</dbReference>
<dbReference type="UniPathway" id="UPA00142">
    <property type="reaction ID" value="UER00209"/>
</dbReference>
<gene>
    <name evidence="11" type="ORF">FC32_GL000216</name>
</gene>
<feature type="domain" description="Glutamate--cysteine ligase" evidence="10">
    <location>
        <begin position="253"/>
        <end position="319"/>
    </location>
</feature>
<comment type="catalytic activity">
    <reaction evidence="7 9">
        <text>L-cysteine + L-glutamate + ATP = gamma-L-glutamyl-L-cysteine + ADP + phosphate + H(+)</text>
        <dbReference type="Rhea" id="RHEA:13285"/>
        <dbReference type="ChEBI" id="CHEBI:15378"/>
        <dbReference type="ChEBI" id="CHEBI:29985"/>
        <dbReference type="ChEBI" id="CHEBI:30616"/>
        <dbReference type="ChEBI" id="CHEBI:35235"/>
        <dbReference type="ChEBI" id="CHEBI:43474"/>
        <dbReference type="ChEBI" id="CHEBI:58173"/>
        <dbReference type="ChEBI" id="CHEBI:456216"/>
        <dbReference type="EC" id="6.3.2.2"/>
    </reaction>
</comment>
<dbReference type="Pfam" id="PF04262">
    <property type="entry name" value="Glu_cys_ligase"/>
    <property type="match status" value="2"/>
</dbReference>
<proteinExistence type="inferred from homology"/>
<dbReference type="Proteomes" id="UP000051324">
    <property type="component" value="Unassembled WGS sequence"/>
</dbReference>
<evidence type="ECO:0000256" key="8">
    <source>
        <dbReference type="RuleBase" id="RU003544"/>
    </source>
</evidence>
<evidence type="ECO:0000313" key="12">
    <source>
        <dbReference type="Proteomes" id="UP000051324"/>
    </source>
</evidence>
<evidence type="ECO:0000256" key="5">
    <source>
        <dbReference type="ARBA" id="ARBA00022741"/>
    </source>
</evidence>